<feature type="compositionally biased region" description="Pro residues" evidence="1">
    <location>
        <begin position="305"/>
        <end position="321"/>
    </location>
</feature>
<dbReference type="AlphaFoldDB" id="A0A8H7F1S9"/>
<evidence type="ECO:0000313" key="4">
    <source>
        <dbReference type="Proteomes" id="UP000629468"/>
    </source>
</evidence>
<evidence type="ECO:0000256" key="1">
    <source>
        <dbReference type="SAM" id="MobiDB-lite"/>
    </source>
</evidence>
<feature type="compositionally biased region" description="Low complexity" evidence="1">
    <location>
        <begin position="418"/>
        <end position="433"/>
    </location>
</feature>
<organism evidence="3 4">
    <name type="scientific">Agaricus bisporus var. burnettii</name>
    <dbReference type="NCBI Taxonomy" id="192524"/>
    <lineage>
        <taxon>Eukaryota</taxon>
        <taxon>Fungi</taxon>
        <taxon>Dikarya</taxon>
        <taxon>Basidiomycota</taxon>
        <taxon>Agaricomycotina</taxon>
        <taxon>Agaricomycetes</taxon>
        <taxon>Agaricomycetidae</taxon>
        <taxon>Agaricales</taxon>
        <taxon>Agaricineae</taxon>
        <taxon>Agaricaceae</taxon>
        <taxon>Agaricus</taxon>
    </lineage>
</organism>
<dbReference type="EMBL" id="JABXXO010000007">
    <property type="protein sequence ID" value="KAF7773316.1"/>
    <property type="molecule type" value="Genomic_DNA"/>
</dbReference>
<dbReference type="Pfam" id="PF11265">
    <property type="entry name" value="Med25_VWA"/>
    <property type="match status" value="1"/>
</dbReference>
<dbReference type="InterPro" id="IPR021419">
    <property type="entry name" value="Mediator_Med25_VWA"/>
</dbReference>
<feature type="compositionally biased region" description="Polar residues" evidence="1">
    <location>
        <begin position="448"/>
        <end position="489"/>
    </location>
</feature>
<feature type="compositionally biased region" description="Polar residues" evidence="1">
    <location>
        <begin position="246"/>
        <end position="274"/>
    </location>
</feature>
<feature type="compositionally biased region" description="Pro residues" evidence="1">
    <location>
        <begin position="331"/>
        <end position="340"/>
    </location>
</feature>
<feature type="compositionally biased region" description="Low complexity" evidence="1">
    <location>
        <begin position="490"/>
        <end position="500"/>
    </location>
</feature>
<accession>A0A8H7F1S9</accession>
<feature type="compositionally biased region" description="Pro residues" evidence="1">
    <location>
        <begin position="283"/>
        <end position="299"/>
    </location>
</feature>
<name>A0A8H7F1S9_AGABI</name>
<feature type="compositionally biased region" description="Basic and acidic residues" evidence="1">
    <location>
        <begin position="234"/>
        <end position="243"/>
    </location>
</feature>
<sequence length="861" mass="92592">MSGDGPQQTEWLAIAFLVEASLTLFHDWNRLFQDYIVQLLQRANLTSKVTRVAFITYGTADTFPSPIIKKIYFTELRFVLQDIMDDRRRLGIGETDSGGGKGMAALEGFATVLDMFDFLRTVAPKDLECRVVHIAASSPDSSEHPRWNISPSSDSLTWEVLPTELKKRNIQLSGINTSIGLNRFAELYTQSATDNHTPPWFNVRAQDHVYLNGFALAQAQPKVKRAGEPVAVERTPELKRAKLESAQVTIPKSPPSGQKPVSASPMLPSSSNTAQQPGRPNRPSNPPPAQPSNLPPAQPSNPAQPNVPPPAQPPAQPPVQPPASQHTVQHPGPPHGPQPANPQVLQVLQRVSVIFPKKKQLEDECSRLLGQKQAAMAQGNAEAAAACDQQLNIRKEQLAKVGQYLISLQQQARQAQQQSQANATAQDSSQAAQTGLAAPTPPRIAMSPNLQPQGPFNSTPVINHRSTPSIQSPSHNNSSMPTSTPNPGLSSPAASHMASASIHATPRFAAAPMQNLTEANRNRTASLGPSMSPGMNGPATIAEAGLPHNNINNPGAMQQPQGVPAPQPVLVWEGVLRFNGTGSDGQKKEVHTGVSASSSNASNSHSESWPPSLTLVPAPTPAVSIQEFQEWIRRTKPVLCTFKARGPEDEANYQVLVSVMSTKRMYATASWMLPNGVLKENVLIFPINNMGLCGAFFPLNGIPEMPKATAPSTIPPAIVNLIAQLPPEQRNAVITQIRQRATAGQDPRPLFEALIQRGRQQMQSRAAMANHFALNSNMPQLGAMGNGVNSMNMMNLNSMNSNGVNPFGGMPNPPTVLSNMNRNAAGNGPGTSMNLNYDVLQSFMQRNHPDGNNNSSGMGLG</sequence>
<comment type="caution">
    <text evidence="3">The sequence shown here is derived from an EMBL/GenBank/DDBJ whole genome shotgun (WGS) entry which is preliminary data.</text>
</comment>
<evidence type="ECO:0000313" key="3">
    <source>
        <dbReference type="EMBL" id="KAF7773316.1"/>
    </source>
</evidence>
<reference evidence="3 4" key="1">
    <citation type="journal article" name="Sci. Rep.">
        <title>Telomere-to-telomere assembled and centromere annotated genomes of the two main subspecies of the button mushroom Agaricus bisporus reveal especially polymorphic chromosome ends.</title>
        <authorList>
            <person name="Sonnenberg A.S.M."/>
            <person name="Sedaghat-Telgerd N."/>
            <person name="Lavrijssen B."/>
            <person name="Ohm R.A."/>
            <person name="Hendrickx P.M."/>
            <person name="Scholtmeijer K."/>
            <person name="Baars J.J.P."/>
            <person name="van Peer A."/>
        </authorList>
    </citation>
    <scope>NUCLEOTIDE SEQUENCE [LARGE SCALE GENOMIC DNA]</scope>
    <source>
        <strain evidence="3 4">H119_p4</strain>
    </source>
</reference>
<feature type="region of interest" description="Disordered" evidence="1">
    <location>
        <begin position="223"/>
        <end position="341"/>
    </location>
</feature>
<feature type="compositionally biased region" description="Low complexity" evidence="1">
    <location>
        <begin position="595"/>
        <end position="608"/>
    </location>
</feature>
<feature type="domain" description="Mediator of RNA polymerase II transcription subunit 25 von Willebrand factor type A" evidence="2">
    <location>
        <begin position="13"/>
        <end position="195"/>
    </location>
</feature>
<gene>
    <name evidence="3" type="ORF">Agabi119p4_5483</name>
</gene>
<protein>
    <recommendedName>
        <fullName evidence="2">Mediator of RNA polymerase II transcription subunit 25 von Willebrand factor type A domain-containing protein</fullName>
    </recommendedName>
</protein>
<feature type="region of interest" description="Disordered" evidence="1">
    <location>
        <begin position="580"/>
        <end position="613"/>
    </location>
</feature>
<proteinExistence type="predicted"/>
<evidence type="ECO:0000259" key="2">
    <source>
        <dbReference type="Pfam" id="PF11265"/>
    </source>
</evidence>
<dbReference type="Proteomes" id="UP000629468">
    <property type="component" value="Unassembled WGS sequence"/>
</dbReference>
<feature type="region of interest" description="Disordered" evidence="1">
    <location>
        <begin position="418"/>
        <end position="500"/>
    </location>
</feature>